<gene>
    <name evidence="1" type="ORF">L9F63_018067</name>
</gene>
<sequence>PELVARIVAAAAEIREHPDMLLRVHQSEDVSKNRIQFDCIATRTITLFYCTNRKRLKKSNHKKLDFLQLLVSSGLMPISP</sequence>
<proteinExistence type="predicted"/>
<comment type="caution">
    <text evidence="1">The sequence shown here is derived from an EMBL/GenBank/DDBJ whole genome shotgun (WGS) entry which is preliminary data.</text>
</comment>
<evidence type="ECO:0000313" key="2">
    <source>
        <dbReference type="Proteomes" id="UP001233999"/>
    </source>
</evidence>
<dbReference type="Proteomes" id="UP001233999">
    <property type="component" value="Unassembled WGS sequence"/>
</dbReference>
<reference evidence="1" key="1">
    <citation type="journal article" date="2023" name="IScience">
        <title>Live-bearing cockroach genome reveals convergent evolutionary mechanisms linked to viviparity in insects and beyond.</title>
        <authorList>
            <person name="Fouks B."/>
            <person name="Harrison M.C."/>
            <person name="Mikhailova A.A."/>
            <person name="Marchal E."/>
            <person name="English S."/>
            <person name="Carruthers M."/>
            <person name="Jennings E.C."/>
            <person name="Chiamaka E.L."/>
            <person name="Frigard R.A."/>
            <person name="Pippel M."/>
            <person name="Attardo G.M."/>
            <person name="Benoit J.B."/>
            <person name="Bornberg-Bauer E."/>
            <person name="Tobe S.S."/>
        </authorList>
    </citation>
    <scope>NUCLEOTIDE SEQUENCE</scope>
    <source>
        <strain evidence="1">Stay&amp;Tobe</strain>
    </source>
</reference>
<feature type="non-terminal residue" evidence="1">
    <location>
        <position position="1"/>
    </location>
</feature>
<organism evidence="1 2">
    <name type="scientific">Diploptera punctata</name>
    <name type="common">Pacific beetle cockroach</name>
    <dbReference type="NCBI Taxonomy" id="6984"/>
    <lineage>
        <taxon>Eukaryota</taxon>
        <taxon>Metazoa</taxon>
        <taxon>Ecdysozoa</taxon>
        <taxon>Arthropoda</taxon>
        <taxon>Hexapoda</taxon>
        <taxon>Insecta</taxon>
        <taxon>Pterygota</taxon>
        <taxon>Neoptera</taxon>
        <taxon>Polyneoptera</taxon>
        <taxon>Dictyoptera</taxon>
        <taxon>Blattodea</taxon>
        <taxon>Blaberoidea</taxon>
        <taxon>Blaberidae</taxon>
        <taxon>Diplopterinae</taxon>
        <taxon>Diploptera</taxon>
    </lineage>
</organism>
<keyword evidence="2" id="KW-1185">Reference proteome</keyword>
<accession>A0AAD7ZXP0</accession>
<feature type="non-terminal residue" evidence="1">
    <location>
        <position position="80"/>
    </location>
</feature>
<evidence type="ECO:0000313" key="1">
    <source>
        <dbReference type="EMBL" id="KAJ9588633.1"/>
    </source>
</evidence>
<dbReference type="EMBL" id="JASPKZ010005322">
    <property type="protein sequence ID" value="KAJ9588633.1"/>
    <property type="molecule type" value="Genomic_DNA"/>
</dbReference>
<name>A0AAD7ZXP0_DIPPU</name>
<protein>
    <submittedName>
        <fullName evidence="1">Uncharacterized protein</fullName>
    </submittedName>
</protein>
<dbReference type="AlphaFoldDB" id="A0AAD7ZXP0"/>
<reference evidence="1" key="2">
    <citation type="submission" date="2023-05" db="EMBL/GenBank/DDBJ databases">
        <authorList>
            <person name="Fouks B."/>
        </authorList>
    </citation>
    <scope>NUCLEOTIDE SEQUENCE</scope>
    <source>
        <strain evidence="1">Stay&amp;Tobe</strain>
        <tissue evidence="1">Testes</tissue>
    </source>
</reference>